<keyword evidence="5" id="KW-1185">Reference proteome</keyword>
<sequence length="366" mass="41994">MVTYTPDDVESDTMNSPNMEDDLAAMVESMRTRMAEMERELQNVRPAQRTSPPRSEPTPSTTDSLRRPRPKIGDTEPYDNSDRSLYPQFISKLRAKLNIDKDAIGSAYDRIWYAFSRLTGSAAAQVLPWMDHYAGDMDTVTEQTLKDFLNHLDFNFKDRNLRERAVRALGNLKQANKPFATLLNEFNRLLMEAGGHDWDNEVKRSYLDNALNHEMNDRLVTVEKKENFSEYVVQLQLIADRMEKNASRSRTLQHNNANRRANNPNPSSFSTNPAPPVTTPQGDQMDWTPTISRHRPRQTAKWVPSEEINARKEQNLCIRCGASGHFISKCPYNAPQRTHVSKTQVAPKLENDEDERSPRETQLGKE</sequence>
<accession>A0A7R7VQD0</accession>
<dbReference type="GO" id="GO:0008270">
    <property type="term" value="F:zinc ion binding"/>
    <property type="evidence" value="ECO:0007669"/>
    <property type="project" value="UniProtKB-KW"/>
</dbReference>
<gene>
    <name evidence="4" type="ORF">ACHE_50012S</name>
</gene>
<dbReference type="PANTHER" id="PTHR15503">
    <property type="entry name" value="LDOC1 RELATED"/>
    <property type="match status" value="1"/>
</dbReference>
<dbReference type="EMBL" id="AP024420">
    <property type="protein sequence ID" value="BCR88814.1"/>
    <property type="molecule type" value="Genomic_DNA"/>
</dbReference>
<feature type="region of interest" description="Disordered" evidence="2">
    <location>
        <begin position="1"/>
        <end position="83"/>
    </location>
</feature>
<dbReference type="InterPro" id="IPR036875">
    <property type="entry name" value="Znf_CCHC_sf"/>
</dbReference>
<feature type="compositionally biased region" description="Basic and acidic residues" evidence="2">
    <location>
        <begin position="30"/>
        <end position="42"/>
    </location>
</feature>
<evidence type="ECO:0000256" key="2">
    <source>
        <dbReference type="SAM" id="MobiDB-lite"/>
    </source>
</evidence>
<dbReference type="Proteomes" id="UP000637239">
    <property type="component" value="Chromosome 5"/>
</dbReference>
<dbReference type="GeneID" id="66983172"/>
<dbReference type="PROSITE" id="PS50158">
    <property type="entry name" value="ZF_CCHC"/>
    <property type="match status" value="1"/>
</dbReference>
<dbReference type="AlphaFoldDB" id="A0A7R7VQD0"/>
<evidence type="ECO:0000256" key="1">
    <source>
        <dbReference type="PROSITE-ProRule" id="PRU00047"/>
    </source>
</evidence>
<feature type="domain" description="CCHC-type" evidence="3">
    <location>
        <begin position="317"/>
        <end position="331"/>
    </location>
</feature>
<dbReference type="KEGG" id="ache:ACHE_50012S"/>
<dbReference type="GO" id="GO:0003676">
    <property type="term" value="F:nucleic acid binding"/>
    <property type="evidence" value="ECO:0007669"/>
    <property type="project" value="InterPro"/>
</dbReference>
<dbReference type="InterPro" id="IPR001878">
    <property type="entry name" value="Znf_CCHC"/>
</dbReference>
<evidence type="ECO:0000259" key="3">
    <source>
        <dbReference type="PROSITE" id="PS50158"/>
    </source>
</evidence>
<proteinExistence type="predicted"/>
<dbReference type="InterPro" id="IPR032567">
    <property type="entry name" value="RTL1-rel"/>
</dbReference>
<feature type="compositionally biased region" description="Basic and acidic residues" evidence="2">
    <location>
        <begin position="356"/>
        <end position="366"/>
    </location>
</feature>
<feature type="compositionally biased region" description="Low complexity" evidence="2">
    <location>
        <begin position="50"/>
        <end position="63"/>
    </location>
</feature>
<reference evidence="4" key="2">
    <citation type="submission" date="2021-02" db="EMBL/GenBank/DDBJ databases">
        <title>Aspergillus chevalieri M1 genome sequence.</title>
        <authorList>
            <person name="Kadooka C."/>
            <person name="Mori K."/>
            <person name="Futagami T."/>
        </authorList>
    </citation>
    <scope>NUCLEOTIDE SEQUENCE</scope>
    <source>
        <strain evidence="4">M1</strain>
    </source>
</reference>
<feature type="region of interest" description="Disordered" evidence="2">
    <location>
        <begin position="337"/>
        <end position="366"/>
    </location>
</feature>
<evidence type="ECO:0000313" key="5">
    <source>
        <dbReference type="Proteomes" id="UP000637239"/>
    </source>
</evidence>
<evidence type="ECO:0000313" key="4">
    <source>
        <dbReference type="EMBL" id="BCR88814.1"/>
    </source>
</evidence>
<dbReference type="PANTHER" id="PTHR15503:SF22">
    <property type="entry name" value="TRANSPOSON TY3-I GAG POLYPROTEIN"/>
    <property type="match status" value="1"/>
</dbReference>
<keyword evidence="1" id="KW-0863">Zinc-finger</keyword>
<protein>
    <recommendedName>
        <fullName evidence="3">CCHC-type domain-containing protein</fullName>
    </recommendedName>
</protein>
<dbReference type="RefSeq" id="XP_043137336.1">
    <property type="nucleotide sequence ID" value="XM_043279681.1"/>
</dbReference>
<feature type="compositionally biased region" description="Polar residues" evidence="2">
    <location>
        <begin position="279"/>
        <end position="291"/>
    </location>
</feature>
<keyword evidence="1" id="KW-0479">Metal-binding</keyword>
<feature type="region of interest" description="Disordered" evidence="2">
    <location>
        <begin position="246"/>
        <end position="305"/>
    </location>
</feature>
<reference evidence="4" key="1">
    <citation type="submission" date="2021-01" db="EMBL/GenBank/DDBJ databases">
        <authorList>
            <consortium name="Aspergillus chevalieri M1 genome sequencing consortium"/>
            <person name="Kazuki M."/>
            <person name="Futagami T."/>
        </authorList>
    </citation>
    <scope>NUCLEOTIDE SEQUENCE</scope>
    <source>
        <strain evidence="4">M1</strain>
    </source>
</reference>
<dbReference type="Gene3D" id="4.10.60.10">
    <property type="entry name" value="Zinc finger, CCHC-type"/>
    <property type="match status" value="1"/>
</dbReference>
<feature type="compositionally biased region" description="Low complexity" evidence="2">
    <location>
        <begin position="255"/>
        <end position="272"/>
    </location>
</feature>
<organism evidence="4 5">
    <name type="scientific">Aspergillus chevalieri</name>
    <name type="common">Eurotium chevalieri</name>
    <dbReference type="NCBI Taxonomy" id="182096"/>
    <lineage>
        <taxon>Eukaryota</taxon>
        <taxon>Fungi</taxon>
        <taxon>Dikarya</taxon>
        <taxon>Ascomycota</taxon>
        <taxon>Pezizomycotina</taxon>
        <taxon>Eurotiomycetes</taxon>
        <taxon>Eurotiomycetidae</taxon>
        <taxon>Eurotiales</taxon>
        <taxon>Aspergillaceae</taxon>
        <taxon>Aspergillus</taxon>
        <taxon>Aspergillus subgen. Aspergillus</taxon>
    </lineage>
</organism>
<keyword evidence="1" id="KW-0862">Zinc</keyword>
<dbReference type="SUPFAM" id="SSF57756">
    <property type="entry name" value="Retrovirus zinc finger-like domains"/>
    <property type="match status" value="1"/>
</dbReference>
<name>A0A7R7VQD0_ASPCH</name>